<dbReference type="CDD" id="cd07247">
    <property type="entry name" value="SgaA_N_like"/>
    <property type="match status" value="1"/>
</dbReference>
<dbReference type="AlphaFoldDB" id="A0A371RKB3"/>
<feature type="domain" description="VOC" evidence="1">
    <location>
        <begin position="6"/>
        <end position="123"/>
    </location>
</feature>
<dbReference type="PANTHER" id="PTHR33993:SF14">
    <property type="entry name" value="GB|AAF24581.1"/>
    <property type="match status" value="1"/>
</dbReference>
<dbReference type="InParanoid" id="A0A371RKB3"/>
<organism evidence="2 3">
    <name type="scientific">Parvularcula marina</name>
    <dbReference type="NCBI Taxonomy" id="2292771"/>
    <lineage>
        <taxon>Bacteria</taxon>
        <taxon>Pseudomonadati</taxon>
        <taxon>Pseudomonadota</taxon>
        <taxon>Alphaproteobacteria</taxon>
        <taxon>Parvularculales</taxon>
        <taxon>Parvularculaceae</taxon>
        <taxon>Parvularcula</taxon>
    </lineage>
</organism>
<proteinExistence type="predicted"/>
<gene>
    <name evidence="2" type="ORF">DX908_11750</name>
</gene>
<dbReference type="PANTHER" id="PTHR33993">
    <property type="entry name" value="GLYOXALASE-RELATED"/>
    <property type="match status" value="1"/>
</dbReference>
<dbReference type="PROSITE" id="PS51819">
    <property type="entry name" value="VOC"/>
    <property type="match status" value="1"/>
</dbReference>
<dbReference type="Pfam" id="PF00903">
    <property type="entry name" value="Glyoxalase"/>
    <property type="match status" value="1"/>
</dbReference>
<evidence type="ECO:0000313" key="3">
    <source>
        <dbReference type="Proteomes" id="UP000264589"/>
    </source>
</evidence>
<dbReference type="OrthoDB" id="9793039at2"/>
<dbReference type="EMBL" id="QUQO01000001">
    <property type="protein sequence ID" value="RFB05881.1"/>
    <property type="molecule type" value="Genomic_DNA"/>
</dbReference>
<evidence type="ECO:0000313" key="2">
    <source>
        <dbReference type="EMBL" id="RFB05881.1"/>
    </source>
</evidence>
<evidence type="ECO:0000259" key="1">
    <source>
        <dbReference type="PROSITE" id="PS51819"/>
    </source>
</evidence>
<dbReference type="InterPro" id="IPR052164">
    <property type="entry name" value="Anthracycline_SecMetBiosynth"/>
</dbReference>
<comment type="caution">
    <text evidence="2">The sequence shown here is derived from an EMBL/GenBank/DDBJ whole genome shotgun (WGS) entry which is preliminary data.</text>
</comment>
<dbReference type="SUPFAM" id="SSF54593">
    <property type="entry name" value="Glyoxalase/Bleomycin resistance protein/Dihydroxybiphenyl dioxygenase"/>
    <property type="match status" value="1"/>
</dbReference>
<reference evidence="2 3" key="1">
    <citation type="submission" date="2018-08" db="EMBL/GenBank/DDBJ databases">
        <title>Parvularcula sp. SM1705, isolated from surface water of the South Sea China.</title>
        <authorList>
            <person name="Sun L."/>
        </authorList>
    </citation>
    <scope>NUCLEOTIDE SEQUENCE [LARGE SCALE GENOMIC DNA]</scope>
    <source>
        <strain evidence="2 3">SM1705</strain>
    </source>
</reference>
<keyword evidence="3" id="KW-1185">Reference proteome</keyword>
<dbReference type="Gene3D" id="3.10.180.10">
    <property type="entry name" value="2,3-Dihydroxybiphenyl 1,2-Dioxygenase, domain 1"/>
    <property type="match status" value="1"/>
</dbReference>
<dbReference type="RefSeq" id="WP_116392513.1">
    <property type="nucleotide sequence ID" value="NZ_QUQO01000001.1"/>
</dbReference>
<dbReference type="Proteomes" id="UP000264589">
    <property type="component" value="Unassembled WGS sequence"/>
</dbReference>
<name>A0A371RKB3_9PROT</name>
<accession>A0A371RKB3</accession>
<protein>
    <submittedName>
        <fullName evidence="2">VOC family protein</fullName>
    </submittedName>
</protein>
<dbReference type="InterPro" id="IPR004360">
    <property type="entry name" value="Glyas_Fos-R_dOase_dom"/>
</dbReference>
<dbReference type="InterPro" id="IPR029068">
    <property type="entry name" value="Glyas_Bleomycin-R_OHBP_Dase"/>
</dbReference>
<dbReference type="InterPro" id="IPR037523">
    <property type="entry name" value="VOC_core"/>
</dbReference>
<sequence>MTVHGQFHWNELMTRNAGKAKDFYADTIGWTFEEMNMGEGPSYFVAHAAGGPVAGIFTMQGPEFDGTAEGWMAYLHVDDLDEALEKARMKGAIILRAPFDVPDVGRIAMLKEPGGAVIGWMTPAAQS</sequence>